<keyword evidence="1" id="KW-0732">Signal</keyword>
<evidence type="ECO:0000256" key="1">
    <source>
        <dbReference type="SAM" id="SignalP"/>
    </source>
</evidence>
<dbReference type="GO" id="GO:0016787">
    <property type="term" value="F:hydrolase activity"/>
    <property type="evidence" value="ECO:0007669"/>
    <property type="project" value="UniProtKB-KW"/>
</dbReference>
<proteinExistence type="predicted"/>
<dbReference type="RefSeq" id="WP_156286965.1">
    <property type="nucleotide sequence ID" value="NZ_CP046509.1"/>
</dbReference>
<organism evidence="3 4">
    <name type="scientific">Erwinia sorbitola</name>
    <dbReference type="NCBI Taxonomy" id="2681984"/>
    <lineage>
        <taxon>Bacteria</taxon>
        <taxon>Pseudomonadati</taxon>
        <taxon>Pseudomonadota</taxon>
        <taxon>Gammaproteobacteria</taxon>
        <taxon>Enterobacterales</taxon>
        <taxon>Erwiniaceae</taxon>
        <taxon>Erwinia</taxon>
    </lineage>
</organism>
<dbReference type="InterPro" id="IPR036866">
    <property type="entry name" value="RibonucZ/Hydroxyglut_hydro"/>
</dbReference>
<dbReference type="CDD" id="cd07739">
    <property type="entry name" value="metallo-hydrolase-like_MBL-fold"/>
    <property type="match status" value="1"/>
</dbReference>
<sequence length="290" mass="31709">MKTRLTLLLALTASAPLYAAEPLKLEVYNPGEASMFAVSSEIISGAHEVVLIDAQFQRNDAEALVKRIKDTGKRLTTVFISQSDPDFYFGLDTIKRAFPQAKIVATAATVELIKQSKDGKLAFWGPKMGANAPQSLIVPEVLPGNTFQVDGETIEVKSVNDPQPQNTYLWVPSLKTVMGGVVVYGNNIHVWMADAQTADERQVWQQKLEAINALKPERVVPGHFLPGAAQTIASVKFTQQYLKTAETVLAGSKDAASYTAVMQMKYPALKDVSSLELSAKVLKGEMKWPQ</sequence>
<dbReference type="AlphaFoldDB" id="A0A6I6EF15"/>
<keyword evidence="3" id="KW-0378">Hydrolase</keyword>
<gene>
    <name evidence="3" type="ORF">GN242_04215</name>
</gene>
<dbReference type="PANTHER" id="PTHR42951:SF14">
    <property type="entry name" value="METALLO-BETA-LACTAMASE SUPERFAMILY PROTEIN"/>
    <property type="match status" value="1"/>
</dbReference>
<dbReference type="EMBL" id="CP046509">
    <property type="protein sequence ID" value="QGU86475.1"/>
    <property type="molecule type" value="Genomic_DNA"/>
</dbReference>
<protein>
    <submittedName>
        <fullName evidence="3">MBL fold metallo-hydrolase</fullName>
    </submittedName>
</protein>
<feature type="signal peptide" evidence="1">
    <location>
        <begin position="1"/>
        <end position="19"/>
    </location>
</feature>
<dbReference type="PANTHER" id="PTHR42951">
    <property type="entry name" value="METALLO-BETA-LACTAMASE DOMAIN-CONTAINING"/>
    <property type="match status" value="1"/>
</dbReference>
<dbReference type="SUPFAM" id="SSF56281">
    <property type="entry name" value="Metallo-hydrolase/oxidoreductase"/>
    <property type="match status" value="1"/>
</dbReference>
<dbReference type="Gene3D" id="3.60.15.10">
    <property type="entry name" value="Ribonuclease Z/Hydroxyacylglutathione hydrolase-like"/>
    <property type="match status" value="1"/>
</dbReference>
<dbReference type="InterPro" id="IPR050855">
    <property type="entry name" value="NDM-1-like"/>
</dbReference>
<dbReference type="Pfam" id="PF00753">
    <property type="entry name" value="Lactamase_B"/>
    <property type="match status" value="1"/>
</dbReference>
<evidence type="ECO:0000259" key="2">
    <source>
        <dbReference type="SMART" id="SM00849"/>
    </source>
</evidence>
<dbReference type="SMART" id="SM00849">
    <property type="entry name" value="Lactamase_B"/>
    <property type="match status" value="1"/>
</dbReference>
<reference evidence="3 4" key="1">
    <citation type="submission" date="2019-12" db="EMBL/GenBank/DDBJ databases">
        <title>Erwinia sp. nov., isolated from droppings of birds in the Qinghai-Tiebt plateau of China.</title>
        <authorList>
            <person name="Ge Y."/>
        </authorList>
    </citation>
    <scope>NUCLEOTIDE SEQUENCE [LARGE SCALE GENOMIC DNA]</scope>
    <source>
        <strain evidence="3 4">J780</strain>
    </source>
</reference>
<feature type="chain" id="PRO_5026096088" evidence="1">
    <location>
        <begin position="20"/>
        <end position="290"/>
    </location>
</feature>
<evidence type="ECO:0000313" key="3">
    <source>
        <dbReference type="EMBL" id="QGU86475.1"/>
    </source>
</evidence>
<dbReference type="Proteomes" id="UP000424752">
    <property type="component" value="Chromosome"/>
</dbReference>
<evidence type="ECO:0000313" key="4">
    <source>
        <dbReference type="Proteomes" id="UP000424752"/>
    </source>
</evidence>
<dbReference type="InterPro" id="IPR001279">
    <property type="entry name" value="Metallo-B-lactamas"/>
</dbReference>
<name>A0A6I6EF15_9GAMM</name>
<dbReference type="KEGG" id="erwi:GN242_04215"/>
<feature type="domain" description="Metallo-beta-lactamase" evidence="2">
    <location>
        <begin position="37"/>
        <end position="223"/>
    </location>
</feature>
<accession>A0A6I6EF15</accession>